<keyword evidence="1" id="KW-0175">Coiled coil</keyword>
<dbReference type="KEGG" id="chya:V22_27460"/>
<dbReference type="RefSeq" id="WP_145263541.1">
    <property type="nucleotide sequence ID" value="NZ_CP036316.1"/>
</dbReference>
<dbReference type="Proteomes" id="UP000319976">
    <property type="component" value="Chromosome"/>
</dbReference>
<dbReference type="OrthoDB" id="213128at2"/>
<dbReference type="PROSITE" id="PS51257">
    <property type="entry name" value="PROKAR_LIPOPROTEIN"/>
    <property type="match status" value="1"/>
</dbReference>
<proteinExistence type="predicted"/>
<evidence type="ECO:0000256" key="1">
    <source>
        <dbReference type="SAM" id="Coils"/>
    </source>
</evidence>
<gene>
    <name evidence="3" type="ORF">V22_27460</name>
</gene>
<name>A0A517TAU4_9PLAN</name>
<keyword evidence="2" id="KW-0812">Transmembrane</keyword>
<reference evidence="3 4" key="1">
    <citation type="submission" date="2019-02" db="EMBL/GenBank/DDBJ databases">
        <title>Deep-cultivation of Planctomycetes and their phenomic and genomic characterization uncovers novel biology.</title>
        <authorList>
            <person name="Wiegand S."/>
            <person name="Jogler M."/>
            <person name="Boedeker C."/>
            <person name="Pinto D."/>
            <person name="Vollmers J."/>
            <person name="Rivas-Marin E."/>
            <person name="Kohn T."/>
            <person name="Peeters S.H."/>
            <person name="Heuer A."/>
            <person name="Rast P."/>
            <person name="Oberbeckmann S."/>
            <person name="Bunk B."/>
            <person name="Jeske O."/>
            <person name="Meyerdierks A."/>
            <person name="Storesund J.E."/>
            <person name="Kallscheuer N."/>
            <person name="Luecker S."/>
            <person name="Lage O.M."/>
            <person name="Pohl T."/>
            <person name="Merkel B.J."/>
            <person name="Hornburger P."/>
            <person name="Mueller R.-W."/>
            <person name="Bruemmer F."/>
            <person name="Labrenz M."/>
            <person name="Spormann A.M."/>
            <person name="Op den Camp H."/>
            <person name="Overmann J."/>
            <person name="Amann R."/>
            <person name="Jetten M.S.M."/>
            <person name="Mascher T."/>
            <person name="Medema M.H."/>
            <person name="Devos D.P."/>
            <person name="Kaster A.-K."/>
            <person name="Ovreas L."/>
            <person name="Rohde M."/>
            <person name="Galperin M.Y."/>
            <person name="Jogler C."/>
        </authorList>
    </citation>
    <scope>NUCLEOTIDE SEQUENCE [LARGE SCALE GENOMIC DNA]</scope>
    <source>
        <strain evidence="3 4">V22</strain>
    </source>
</reference>
<feature type="transmembrane region" description="Helical" evidence="2">
    <location>
        <begin position="12"/>
        <end position="37"/>
    </location>
</feature>
<keyword evidence="2" id="KW-1133">Transmembrane helix</keyword>
<accession>A0A517TAU4</accession>
<evidence type="ECO:0000313" key="3">
    <source>
        <dbReference type="EMBL" id="QDT65492.1"/>
    </source>
</evidence>
<sequence length="271" mass="29845">MARKKKSAGASVSLFPFLSILACVIGVLTLMITSLALSQIDEAQDPEAVERASKMQELREAQDVSAEKLAEIQQLLSAAQALEDKLKAAMAELKELQDKNEASSQAEDAATKMADLLAELNRLRFRIPELATDIPPLDQELKELQERLKKLKAPPKEADVVIKPGGSGFNLDPTFVEVTTTGLVIHEDNGKQTRIRSGDIRKTSGDFVKLLTRKAGDARGIVVFLIREDAVDLYNSTENFARNYYTPNGYCNTGKLPVQGQGRIDLSRFKQ</sequence>
<evidence type="ECO:0000313" key="4">
    <source>
        <dbReference type="Proteomes" id="UP000319976"/>
    </source>
</evidence>
<keyword evidence="4" id="KW-1185">Reference proteome</keyword>
<evidence type="ECO:0000256" key="2">
    <source>
        <dbReference type="SAM" id="Phobius"/>
    </source>
</evidence>
<feature type="coiled-coil region" evidence="1">
    <location>
        <begin position="65"/>
        <end position="126"/>
    </location>
</feature>
<organism evidence="3 4">
    <name type="scientific">Calycomorphotria hydatis</name>
    <dbReference type="NCBI Taxonomy" id="2528027"/>
    <lineage>
        <taxon>Bacteria</taxon>
        <taxon>Pseudomonadati</taxon>
        <taxon>Planctomycetota</taxon>
        <taxon>Planctomycetia</taxon>
        <taxon>Planctomycetales</taxon>
        <taxon>Planctomycetaceae</taxon>
        <taxon>Calycomorphotria</taxon>
    </lineage>
</organism>
<dbReference type="AlphaFoldDB" id="A0A517TAU4"/>
<protein>
    <submittedName>
        <fullName evidence="3">Uncharacterized protein</fullName>
    </submittedName>
</protein>
<keyword evidence="2" id="KW-0472">Membrane</keyword>
<dbReference type="EMBL" id="CP036316">
    <property type="protein sequence ID" value="QDT65492.1"/>
    <property type="molecule type" value="Genomic_DNA"/>
</dbReference>